<dbReference type="InterPro" id="IPR050846">
    <property type="entry name" value="TLCD"/>
</dbReference>
<dbReference type="GO" id="GO:0006644">
    <property type="term" value="P:phospholipid metabolic process"/>
    <property type="evidence" value="ECO:0007669"/>
    <property type="project" value="TreeGrafter"/>
</dbReference>
<dbReference type="EMBL" id="JAINUG010000423">
    <property type="protein sequence ID" value="KAJ8371938.1"/>
    <property type="molecule type" value="Genomic_DNA"/>
</dbReference>
<dbReference type="GO" id="GO:0007399">
    <property type="term" value="P:nervous system development"/>
    <property type="evidence" value="ECO:0007669"/>
    <property type="project" value="TreeGrafter"/>
</dbReference>
<feature type="region of interest" description="Disordered" evidence="6">
    <location>
        <begin position="583"/>
        <end position="628"/>
    </location>
</feature>
<evidence type="ECO:0000256" key="7">
    <source>
        <dbReference type="SAM" id="Phobius"/>
    </source>
</evidence>
<dbReference type="PROSITE" id="PS50922">
    <property type="entry name" value="TLC"/>
    <property type="match status" value="1"/>
</dbReference>
<feature type="compositionally biased region" description="Basic and acidic residues" evidence="6">
    <location>
        <begin position="592"/>
        <end position="611"/>
    </location>
</feature>
<feature type="domain" description="TLC" evidence="8">
    <location>
        <begin position="193"/>
        <end position="366"/>
    </location>
</feature>
<feature type="transmembrane region" description="Helical" evidence="7">
    <location>
        <begin position="157"/>
        <end position="181"/>
    </location>
</feature>
<evidence type="ECO:0000313" key="10">
    <source>
        <dbReference type="Proteomes" id="UP001221898"/>
    </source>
</evidence>
<evidence type="ECO:0000256" key="6">
    <source>
        <dbReference type="SAM" id="MobiDB-lite"/>
    </source>
</evidence>
<gene>
    <name evidence="9" type="ORF">AAFF_G00298500</name>
</gene>
<dbReference type="InterPro" id="IPR006634">
    <property type="entry name" value="TLC-dom"/>
</dbReference>
<dbReference type="GO" id="GO:0005783">
    <property type="term" value="C:endoplasmic reticulum"/>
    <property type="evidence" value="ECO:0007669"/>
    <property type="project" value="TreeGrafter"/>
</dbReference>
<feature type="transmembrane region" description="Helical" evidence="7">
    <location>
        <begin position="464"/>
        <end position="481"/>
    </location>
</feature>
<dbReference type="PANTHER" id="PTHR13439:SF7">
    <property type="entry name" value="PROTEIN CLN8"/>
    <property type="match status" value="1"/>
</dbReference>
<organism evidence="9 10">
    <name type="scientific">Aldrovandia affinis</name>
    <dbReference type="NCBI Taxonomy" id="143900"/>
    <lineage>
        <taxon>Eukaryota</taxon>
        <taxon>Metazoa</taxon>
        <taxon>Chordata</taxon>
        <taxon>Craniata</taxon>
        <taxon>Vertebrata</taxon>
        <taxon>Euteleostomi</taxon>
        <taxon>Actinopterygii</taxon>
        <taxon>Neopterygii</taxon>
        <taxon>Teleostei</taxon>
        <taxon>Notacanthiformes</taxon>
        <taxon>Halosauridae</taxon>
        <taxon>Aldrovandia</taxon>
    </lineage>
</organism>
<dbReference type="PANTHER" id="PTHR13439">
    <property type="entry name" value="CT120 PROTEIN"/>
    <property type="match status" value="1"/>
</dbReference>
<keyword evidence="10" id="KW-1185">Reference proteome</keyword>
<sequence>MTECGRSFHHRGVRTEKRSGCLEPGEEPDFISTHGHNHIIGQNHLNFTIYSHRNNYNRLIERTSKGSPMIDVSITVEGSIVIQPFLTQEATQLLVQALVISPRIRFKSLVLAFPAAINAHLPRRRRTRQQQQQQQQRRRCSDGLTPPPLAEDYSSCAVIGLAFVFYCGVFLLCHVLSARCFRTYRSLPAKEKVFWALAATRALFGLQSTAAGLRALGQDSALSADKVAGQERWSWLVVLAATGFFLFENVALHASSLAFRSFDLPLAVHHFFALSGFAGAVVWDSLGHYLPLVTLLLEMSTPFTCVSWMLLKVPPSISRLRAQIRARKMGATPVLRPLGMRVTLTLPVREVQYRHRSAGAARKRRVKASRRTRFQTRLYQTGPGHQPRSGAVFGCPPQGEGGRVSRLGSAVKHAGWARSLFWKANQWMMIHMFHCRMVLTYYMWWVSWCHWDAIALRVALPQRLLFFTGLALLTFLINPIWTHKKTMQLLNPLWVYLVIRDKSPAKTTVAISITRRPHTQGSSVARERAQGSSENPKHTRTEKHGRLWLAYEHTRLTSWLPGSEAAAQMLRILIALKKEAVIEHSSEEEEATEKRRDREERLPGARRDQRRTPGRLTRHVDAPERAISSGPRRLRNVMDVSPKPMKSSCVGNAHQWRTRRGGHVLGSSVSRRGKSAAVGGRPELGQENGSEEWDQGPQNWSCDSACSPIVFRGGELDRLHCSEGNWPLSTVTRPLFGSERNLGECHGHGTPMQIVLQENSSVSETGSSYLRNTIGSGRQMDAMSSRELQKYTLWASRVVQWLQRSTLATETRVQFPVAPESALARSATGAAIGSNRRPLLALPARAKSGRMGNRTPVSVARTLNIPKLVWKGCEIEG</sequence>
<evidence type="ECO:0000259" key="8">
    <source>
        <dbReference type="PROSITE" id="PS50922"/>
    </source>
</evidence>
<feature type="region of interest" description="Disordered" evidence="6">
    <location>
        <begin position="515"/>
        <end position="542"/>
    </location>
</feature>
<dbReference type="GO" id="GO:0055088">
    <property type="term" value="P:lipid homeostasis"/>
    <property type="evidence" value="ECO:0007669"/>
    <property type="project" value="TreeGrafter"/>
</dbReference>
<dbReference type="Proteomes" id="UP001221898">
    <property type="component" value="Unassembled WGS sequence"/>
</dbReference>
<reference evidence="9" key="1">
    <citation type="journal article" date="2023" name="Science">
        <title>Genome structures resolve the early diversification of teleost fishes.</title>
        <authorList>
            <person name="Parey E."/>
            <person name="Louis A."/>
            <person name="Montfort J."/>
            <person name="Bouchez O."/>
            <person name="Roques C."/>
            <person name="Iampietro C."/>
            <person name="Lluch J."/>
            <person name="Castinel A."/>
            <person name="Donnadieu C."/>
            <person name="Desvignes T."/>
            <person name="Floi Bucao C."/>
            <person name="Jouanno E."/>
            <person name="Wen M."/>
            <person name="Mejri S."/>
            <person name="Dirks R."/>
            <person name="Jansen H."/>
            <person name="Henkel C."/>
            <person name="Chen W.J."/>
            <person name="Zahm M."/>
            <person name="Cabau C."/>
            <person name="Klopp C."/>
            <person name="Thompson A.W."/>
            <person name="Robinson-Rechavi M."/>
            <person name="Braasch I."/>
            <person name="Lecointre G."/>
            <person name="Bobe J."/>
            <person name="Postlethwait J.H."/>
            <person name="Berthelot C."/>
            <person name="Roest Crollius H."/>
            <person name="Guiguen Y."/>
        </authorList>
    </citation>
    <scope>NUCLEOTIDE SEQUENCE</scope>
    <source>
        <strain evidence="9">NC1722</strain>
    </source>
</reference>
<evidence type="ECO:0000256" key="1">
    <source>
        <dbReference type="ARBA" id="ARBA00004141"/>
    </source>
</evidence>
<dbReference type="SMART" id="SM00724">
    <property type="entry name" value="TLC"/>
    <property type="match status" value="1"/>
</dbReference>
<keyword evidence="4 5" id="KW-0472">Membrane</keyword>
<feature type="transmembrane region" description="Helical" evidence="7">
    <location>
        <begin position="289"/>
        <end position="311"/>
    </location>
</feature>
<dbReference type="GO" id="GO:0016020">
    <property type="term" value="C:membrane"/>
    <property type="evidence" value="ECO:0007669"/>
    <property type="project" value="UniProtKB-SubCell"/>
</dbReference>
<comment type="subcellular location">
    <subcellularLocation>
        <location evidence="1">Membrane</location>
        <topology evidence="1">Multi-pass membrane protein</topology>
    </subcellularLocation>
</comment>
<comment type="caution">
    <text evidence="9">The sequence shown here is derived from an EMBL/GenBank/DDBJ whole genome shotgun (WGS) entry which is preliminary data.</text>
</comment>
<evidence type="ECO:0000256" key="3">
    <source>
        <dbReference type="ARBA" id="ARBA00022989"/>
    </source>
</evidence>
<evidence type="ECO:0000256" key="5">
    <source>
        <dbReference type="PROSITE-ProRule" id="PRU00205"/>
    </source>
</evidence>
<dbReference type="Pfam" id="PF03798">
    <property type="entry name" value="TRAM_LAG1_CLN8"/>
    <property type="match status" value="1"/>
</dbReference>
<proteinExistence type="predicted"/>
<name>A0AAD7R8V3_9TELE</name>
<feature type="region of interest" description="Disordered" evidence="6">
    <location>
        <begin position="664"/>
        <end position="697"/>
    </location>
</feature>
<dbReference type="AlphaFoldDB" id="A0AAD7R8V3"/>
<evidence type="ECO:0000256" key="2">
    <source>
        <dbReference type="ARBA" id="ARBA00022692"/>
    </source>
</evidence>
<evidence type="ECO:0000256" key="4">
    <source>
        <dbReference type="ARBA" id="ARBA00023136"/>
    </source>
</evidence>
<feature type="transmembrane region" description="Helical" evidence="7">
    <location>
        <begin position="233"/>
        <end position="252"/>
    </location>
</feature>
<keyword evidence="2 5" id="KW-0812">Transmembrane</keyword>
<evidence type="ECO:0000313" key="9">
    <source>
        <dbReference type="EMBL" id="KAJ8371938.1"/>
    </source>
</evidence>
<feature type="compositionally biased region" description="Basic and acidic residues" evidence="6">
    <location>
        <begin position="525"/>
        <end position="542"/>
    </location>
</feature>
<keyword evidence="3 7" id="KW-1133">Transmembrane helix</keyword>
<protein>
    <recommendedName>
        <fullName evidence="8">TLC domain-containing protein</fullName>
    </recommendedName>
</protein>
<dbReference type="GO" id="GO:0097001">
    <property type="term" value="F:ceramide binding"/>
    <property type="evidence" value="ECO:0007669"/>
    <property type="project" value="TreeGrafter"/>
</dbReference>
<feature type="region of interest" description="Disordered" evidence="6">
    <location>
        <begin position="123"/>
        <end position="146"/>
    </location>
</feature>
<accession>A0AAD7R8V3</accession>